<evidence type="ECO:0000256" key="3">
    <source>
        <dbReference type="ARBA" id="ARBA00012584"/>
    </source>
</evidence>
<feature type="binding site" evidence="14">
    <location>
        <position position="187"/>
    </location>
    <ligand>
        <name>ATP</name>
        <dbReference type="ChEBI" id="CHEBI:30616"/>
    </ligand>
</feature>
<evidence type="ECO:0000313" key="17">
    <source>
        <dbReference type="Proteomes" id="UP000295714"/>
    </source>
</evidence>
<dbReference type="GO" id="GO:0005524">
    <property type="term" value="F:ATP binding"/>
    <property type="evidence" value="ECO:0007669"/>
    <property type="project" value="UniProtKB-UniRule"/>
</dbReference>
<evidence type="ECO:0000256" key="2">
    <source>
        <dbReference type="ARBA" id="ARBA00007663"/>
    </source>
</evidence>
<evidence type="ECO:0000256" key="12">
    <source>
        <dbReference type="ARBA" id="ARBA00048366"/>
    </source>
</evidence>
<dbReference type="InterPro" id="IPR005145">
    <property type="entry name" value="Sua5_C"/>
</dbReference>
<evidence type="ECO:0000256" key="14">
    <source>
        <dbReference type="PIRSR" id="PIRSR004930-1"/>
    </source>
</evidence>
<dbReference type="InterPro" id="IPR050156">
    <property type="entry name" value="TC-AMP_synthase_SUA5"/>
</dbReference>
<dbReference type="GO" id="GO:0008033">
    <property type="term" value="P:tRNA processing"/>
    <property type="evidence" value="ECO:0007669"/>
    <property type="project" value="UniProtKB-KW"/>
</dbReference>
<comment type="function">
    <text evidence="13">Required for the formation of a threonylcarbamoyl group on adenosine at position 37 (t(6)A37) in tRNAs that read codons beginning with adenine.</text>
</comment>
<keyword evidence="7 13" id="KW-0819">tRNA processing</keyword>
<evidence type="ECO:0000256" key="5">
    <source>
        <dbReference type="ARBA" id="ARBA00022490"/>
    </source>
</evidence>
<organism evidence="16 17">
    <name type="scientific">Winogradskyella wandonensis</name>
    <dbReference type="NCBI Taxonomy" id="1442586"/>
    <lineage>
        <taxon>Bacteria</taxon>
        <taxon>Pseudomonadati</taxon>
        <taxon>Bacteroidota</taxon>
        <taxon>Flavobacteriia</taxon>
        <taxon>Flavobacteriales</taxon>
        <taxon>Flavobacteriaceae</taxon>
        <taxon>Winogradskyella</taxon>
    </lineage>
</organism>
<comment type="caution">
    <text evidence="16">The sequence shown here is derived from an EMBL/GenBank/DDBJ whole genome shotgun (WGS) entry which is preliminary data.</text>
</comment>
<dbReference type="Pfam" id="PF01300">
    <property type="entry name" value="Sua5_yciO_yrdC"/>
    <property type="match status" value="1"/>
</dbReference>
<dbReference type="FunFam" id="3.90.870.10:FF:000009">
    <property type="entry name" value="Threonylcarbamoyl-AMP synthase, putative"/>
    <property type="match status" value="1"/>
</dbReference>
<dbReference type="InterPro" id="IPR017945">
    <property type="entry name" value="DHBP_synth_RibB-like_a/b_dom"/>
</dbReference>
<evidence type="ECO:0000256" key="1">
    <source>
        <dbReference type="ARBA" id="ARBA00004496"/>
    </source>
</evidence>
<evidence type="ECO:0000256" key="11">
    <source>
        <dbReference type="ARBA" id="ARBA00029774"/>
    </source>
</evidence>
<sequence length="318" mass="35042">MSIISKDISKAVAILNAEELVAIPTETVYGLAGNIFSKKAINSIFATKQRPLFNPLIVHIPSVEYLDKIVEYIPKKAQLLADAFWPGPITLVLKKKAVIPDLITAGKDTVAVRIPNHPTTLELLKSLDFPLAAPSANPFNRISPTTAQHVEDYFKDQIQMVLDGGACKSGIESTIIGFEDEEPIIYRLGSTPIEAIENVVGKVEIKNNRESAPKAPGMLARHYAPKTKTVLTDNILETLYYYKNKRVGLITFKSEIENTNIDVQIALSKAGDLTESASNLYDVLHQLDGMQLDVIIAEKFPDFGLGKSINDRLERATK</sequence>
<dbReference type="GO" id="GO:0061710">
    <property type="term" value="F:L-threonylcarbamoyladenylate synthase"/>
    <property type="evidence" value="ECO:0007669"/>
    <property type="project" value="UniProtKB-EC"/>
</dbReference>
<protein>
    <recommendedName>
        <fullName evidence="4 13">Threonylcarbamoyl-AMP synthase</fullName>
        <shortName evidence="13">TC-AMP synthase</shortName>
        <ecNumber evidence="3 13">2.7.7.87</ecNumber>
    </recommendedName>
    <alternativeName>
        <fullName evidence="11 13">L-threonylcarbamoyladenylate synthase</fullName>
    </alternativeName>
</protein>
<dbReference type="InterPro" id="IPR006070">
    <property type="entry name" value="Sua5-like_dom"/>
</dbReference>
<comment type="similarity">
    <text evidence="2 13">Belongs to the SUA5 family.</text>
</comment>
<keyword evidence="6 13" id="KW-0808">Transferase</keyword>
<reference evidence="16 17" key="1">
    <citation type="journal article" date="2015" name="Stand. Genomic Sci.">
        <title>Genomic Encyclopedia of Bacterial and Archaeal Type Strains, Phase III: the genomes of soil and plant-associated and newly described type strains.</title>
        <authorList>
            <person name="Whitman W.B."/>
            <person name="Woyke T."/>
            <person name="Klenk H.P."/>
            <person name="Zhou Y."/>
            <person name="Lilburn T.G."/>
            <person name="Beck B.J."/>
            <person name="De Vos P."/>
            <person name="Vandamme P."/>
            <person name="Eisen J.A."/>
            <person name="Garrity G."/>
            <person name="Hugenholtz P."/>
            <person name="Kyrpides N.C."/>
        </authorList>
    </citation>
    <scope>NUCLEOTIDE SEQUENCE [LARGE SCALE GENOMIC DNA]</scope>
    <source>
        <strain evidence="16 17">CECT 8445</strain>
    </source>
</reference>
<feature type="domain" description="YrdC-like" evidence="15">
    <location>
        <begin position="5"/>
        <end position="191"/>
    </location>
</feature>
<feature type="binding site" evidence="14">
    <location>
        <position position="50"/>
    </location>
    <ligand>
        <name>ATP</name>
        <dbReference type="ChEBI" id="CHEBI:30616"/>
    </ligand>
</feature>
<dbReference type="SUPFAM" id="SSF55821">
    <property type="entry name" value="YrdC/RibB"/>
    <property type="match status" value="1"/>
</dbReference>
<dbReference type="GO" id="GO:0003725">
    <property type="term" value="F:double-stranded RNA binding"/>
    <property type="evidence" value="ECO:0007669"/>
    <property type="project" value="UniProtKB-UniRule"/>
</dbReference>
<dbReference type="Pfam" id="PF03481">
    <property type="entry name" value="Sua5_C"/>
    <property type="match status" value="1"/>
</dbReference>
<evidence type="ECO:0000256" key="13">
    <source>
        <dbReference type="PIRNR" id="PIRNR004930"/>
    </source>
</evidence>
<feature type="binding site" evidence="14">
    <location>
        <position position="27"/>
    </location>
    <ligand>
        <name>L-threonine</name>
        <dbReference type="ChEBI" id="CHEBI:57926"/>
    </ligand>
</feature>
<dbReference type="GO" id="GO:0000049">
    <property type="term" value="F:tRNA binding"/>
    <property type="evidence" value="ECO:0007669"/>
    <property type="project" value="TreeGrafter"/>
</dbReference>
<feature type="binding site" evidence="14">
    <location>
        <position position="59"/>
    </location>
    <ligand>
        <name>ATP</name>
        <dbReference type="ChEBI" id="CHEBI:30616"/>
    </ligand>
</feature>
<feature type="binding site" evidence="14">
    <location>
        <position position="223"/>
    </location>
    <ligand>
        <name>ATP</name>
        <dbReference type="ChEBI" id="CHEBI:30616"/>
    </ligand>
</feature>
<dbReference type="NCBIfam" id="TIGR00057">
    <property type="entry name" value="L-threonylcarbamoyladenylate synthase"/>
    <property type="match status" value="1"/>
</dbReference>
<dbReference type="EMBL" id="SMGI01000004">
    <property type="protein sequence ID" value="TCK65079.1"/>
    <property type="molecule type" value="Genomic_DNA"/>
</dbReference>
<dbReference type="Proteomes" id="UP000295714">
    <property type="component" value="Unassembled WGS sequence"/>
</dbReference>
<name>A0A4R1KMX9_9FLAO</name>
<dbReference type="EC" id="2.7.7.87" evidence="3 13"/>
<feature type="binding site" evidence="14">
    <location>
        <position position="54"/>
    </location>
    <ligand>
        <name>ATP</name>
        <dbReference type="ChEBI" id="CHEBI:30616"/>
    </ligand>
</feature>
<feature type="binding site" evidence="14">
    <location>
        <position position="133"/>
    </location>
    <ligand>
        <name>L-threonine</name>
        <dbReference type="ChEBI" id="CHEBI:57926"/>
    </ligand>
</feature>
<feature type="binding site" evidence="14">
    <location>
        <position position="135"/>
    </location>
    <ligand>
        <name>ATP</name>
        <dbReference type="ChEBI" id="CHEBI:30616"/>
    </ligand>
</feature>
<feature type="binding site" evidence="14">
    <location>
        <position position="113"/>
    </location>
    <ligand>
        <name>L-threonine</name>
        <dbReference type="ChEBI" id="CHEBI:57926"/>
    </ligand>
</feature>
<dbReference type="InterPro" id="IPR010923">
    <property type="entry name" value="T(6)A37_SUA5"/>
</dbReference>
<evidence type="ECO:0000313" key="16">
    <source>
        <dbReference type="EMBL" id="TCK65079.1"/>
    </source>
</evidence>
<dbReference type="PROSITE" id="PS51163">
    <property type="entry name" value="YRDC"/>
    <property type="match status" value="1"/>
</dbReference>
<dbReference type="Gene3D" id="3.90.870.10">
    <property type="entry name" value="DHBP synthase"/>
    <property type="match status" value="1"/>
</dbReference>
<evidence type="ECO:0000256" key="7">
    <source>
        <dbReference type="ARBA" id="ARBA00022694"/>
    </source>
</evidence>
<feature type="binding site" evidence="14">
    <location>
        <position position="143"/>
    </location>
    <ligand>
        <name>ATP</name>
        <dbReference type="ChEBI" id="CHEBI:30616"/>
    </ligand>
</feature>
<comment type="subcellular location">
    <subcellularLocation>
        <location evidence="1 13">Cytoplasm</location>
    </subcellularLocation>
</comment>
<dbReference type="AlphaFoldDB" id="A0A4R1KMX9"/>
<keyword evidence="8 13" id="KW-0548">Nucleotidyltransferase</keyword>
<keyword evidence="9 13" id="KW-0547">Nucleotide-binding</keyword>
<keyword evidence="5 13" id="KW-0963">Cytoplasm</keyword>
<dbReference type="Gene3D" id="3.40.50.11030">
    <property type="entry name" value="Threonylcarbamoyl-AMP synthase, C-terminal domain"/>
    <property type="match status" value="1"/>
</dbReference>
<dbReference type="GO" id="GO:0006450">
    <property type="term" value="P:regulation of translational fidelity"/>
    <property type="evidence" value="ECO:0007669"/>
    <property type="project" value="TreeGrafter"/>
</dbReference>
<evidence type="ECO:0000256" key="4">
    <source>
        <dbReference type="ARBA" id="ARBA00015492"/>
    </source>
</evidence>
<dbReference type="PANTHER" id="PTHR17490">
    <property type="entry name" value="SUA5"/>
    <property type="match status" value="1"/>
</dbReference>
<dbReference type="GO" id="GO:0005737">
    <property type="term" value="C:cytoplasm"/>
    <property type="evidence" value="ECO:0007669"/>
    <property type="project" value="UniProtKB-SubCell"/>
</dbReference>
<feature type="binding site" evidence="14">
    <location>
        <position position="173"/>
    </location>
    <ligand>
        <name>L-threonine</name>
        <dbReference type="ChEBI" id="CHEBI:57926"/>
    </ligand>
</feature>
<dbReference type="PANTHER" id="PTHR17490:SF16">
    <property type="entry name" value="THREONYLCARBAMOYL-AMP SYNTHASE"/>
    <property type="match status" value="1"/>
</dbReference>
<dbReference type="RefSeq" id="WP_132705513.1">
    <property type="nucleotide sequence ID" value="NZ_SMGI01000004.1"/>
</dbReference>
<evidence type="ECO:0000256" key="8">
    <source>
        <dbReference type="ARBA" id="ARBA00022695"/>
    </source>
</evidence>
<keyword evidence="17" id="KW-1185">Reference proteome</keyword>
<evidence type="ECO:0000256" key="9">
    <source>
        <dbReference type="ARBA" id="ARBA00022741"/>
    </source>
</evidence>
<dbReference type="PIRSF" id="PIRSF004930">
    <property type="entry name" value="Tln_factor_SUA5"/>
    <property type="match status" value="1"/>
</dbReference>
<dbReference type="OrthoDB" id="9814580at2"/>
<evidence type="ECO:0000256" key="6">
    <source>
        <dbReference type="ARBA" id="ARBA00022679"/>
    </source>
</evidence>
<feature type="binding site" evidence="14">
    <location>
        <position position="109"/>
    </location>
    <ligand>
        <name>ATP</name>
        <dbReference type="ChEBI" id="CHEBI:30616"/>
    </ligand>
</feature>
<accession>A0A4R1KMX9</accession>
<comment type="catalytic activity">
    <reaction evidence="12 13">
        <text>L-threonine + hydrogencarbonate + ATP = L-threonylcarbamoyladenylate + diphosphate + H2O</text>
        <dbReference type="Rhea" id="RHEA:36407"/>
        <dbReference type="ChEBI" id="CHEBI:15377"/>
        <dbReference type="ChEBI" id="CHEBI:17544"/>
        <dbReference type="ChEBI" id="CHEBI:30616"/>
        <dbReference type="ChEBI" id="CHEBI:33019"/>
        <dbReference type="ChEBI" id="CHEBI:57926"/>
        <dbReference type="ChEBI" id="CHEBI:73682"/>
        <dbReference type="EC" id="2.7.7.87"/>
    </reaction>
</comment>
<dbReference type="InterPro" id="IPR038385">
    <property type="entry name" value="Sua5/YwlC_C"/>
</dbReference>
<proteinExistence type="inferred from homology"/>
<keyword evidence="10 13" id="KW-0067">ATP-binding</keyword>
<evidence type="ECO:0000259" key="15">
    <source>
        <dbReference type="PROSITE" id="PS51163"/>
    </source>
</evidence>
<evidence type="ECO:0000256" key="10">
    <source>
        <dbReference type="ARBA" id="ARBA00022840"/>
    </source>
</evidence>
<gene>
    <name evidence="16" type="ORF">DFQ05_2292</name>
</gene>